<feature type="compositionally biased region" description="Basic and acidic residues" evidence="2">
    <location>
        <begin position="88"/>
        <end position="103"/>
    </location>
</feature>
<feature type="compositionally biased region" description="Acidic residues" evidence="2">
    <location>
        <begin position="152"/>
        <end position="163"/>
    </location>
</feature>
<reference evidence="4" key="1">
    <citation type="submission" date="2016-11" db="UniProtKB">
        <authorList>
            <consortium name="WormBaseParasite"/>
        </authorList>
    </citation>
    <scope>IDENTIFICATION</scope>
</reference>
<evidence type="ECO:0000256" key="2">
    <source>
        <dbReference type="SAM" id="MobiDB-lite"/>
    </source>
</evidence>
<keyword evidence="3" id="KW-1185">Reference proteome</keyword>
<protein>
    <submittedName>
        <fullName evidence="4">EF-hand domain-containing protein</fullName>
    </submittedName>
</protein>
<name>A0A1I7V1K5_9PELO</name>
<sequence>MDPNFLMALVQFKKQIPLLLPSRFYMNSNIVELQKEGEASAFQRVGQDPDIQSAIQADQASESSSYQAQGEGTSAETQQNSLSSIPDVEMKNQRKRKAPADWEQKEEETEVQQNQEIDDDQDEATTSLNQEVEDAAQKPIENNTAKQQQYADEQEGAASEEQEKESTSMQQGKEASNQLKSDVANQQEEDAAHQKQGADSNEQMEVVAHQKKEEATSQEDAVLQQQAARADKLRKALIQLEERRAAKQHQLMDNDADEDGKVLSSQEFKRRVEMLVAVLPAQSFKGMSFSEMAVWYYGYCPLYRDKKIMNFKKLYHPYRGPIPQEVVIERSDPYKIFSEFHRRQKENGGSARKIWKQMEANDREEWETRARAMDEEQKHQLELGLICKRKKE</sequence>
<feature type="compositionally biased region" description="Polar residues" evidence="2">
    <location>
        <begin position="167"/>
        <end position="186"/>
    </location>
</feature>
<dbReference type="WBParaSite" id="Csp11.Scaffold630.g21480.t1">
    <property type="protein sequence ID" value="Csp11.Scaffold630.g21480.t1"/>
    <property type="gene ID" value="Csp11.Scaffold630.g21480"/>
</dbReference>
<accession>A0A1I7V1K5</accession>
<feature type="compositionally biased region" description="Acidic residues" evidence="2">
    <location>
        <begin position="104"/>
        <end position="123"/>
    </location>
</feature>
<evidence type="ECO:0000256" key="1">
    <source>
        <dbReference type="SAM" id="Coils"/>
    </source>
</evidence>
<feature type="compositionally biased region" description="Polar residues" evidence="2">
    <location>
        <begin position="53"/>
        <end position="84"/>
    </location>
</feature>
<evidence type="ECO:0000313" key="4">
    <source>
        <dbReference type="WBParaSite" id="Csp11.Scaffold630.g21480.t1"/>
    </source>
</evidence>
<dbReference type="Proteomes" id="UP000095282">
    <property type="component" value="Unplaced"/>
</dbReference>
<dbReference type="AlphaFoldDB" id="A0A1I7V1K5"/>
<feature type="coiled-coil region" evidence="1">
    <location>
        <begin position="223"/>
        <end position="250"/>
    </location>
</feature>
<keyword evidence="1" id="KW-0175">Coiled coil</keyword>
<feature type="region of interest" description="Disordered" evidence="2">
    <location>
        <begin position="51"/>
        <end position="219"/>
    </location>
</feature>
<evidence type="ECO:0000313" key="3">
    <source>
        <dbReference type="Proteomes" id="UP000095282"/>
    </source>
</evidence>
<organism evidence="3 4">
    <name type="scientific">Caenorhabditis tropicalis</name>
    <dbReference type="NCBI Taxonomy" id="1561998"/>
    <lineage>
        <taxon>Eukaryota</taxon>
        <taxon>Metazoa</taxon>
        <taxon>Ecdysozoa</taxon>
        <taxon>Nematoda</taxon>
        <taxon>Chromadorea</taxon>
        <taxon>Rhabditida</taxon>
        <taxon>Rhabditina</taxon>
        <taxon>Rhabditomorpha</taxon>
        <taxon>Rhabditoidea</taxon>
        <taxon>Rhabditidae</taxon>
        <taxon>Peloderinae</taxon>
        <taxon>Caenorhabditis</taxon>
    </lineage>
</organism>
<feature type="compositionally biased region" description="Polar residues" evidence="2">
    <location>
        <begin position="140"/>
        <end position="151"/>
    </location>
</feature>
<proteinExistence type="predicted"/>